<dbReference type="CDD" id="cd10442">
    <property type="entry name" value="GIY-YIG_PLEs"/>
    <property type="match status" value="1"/>
</dbReference>
<reference evidence="2" key="1">
    <citation type="submission" date="2020-05" db="UniProtKB">
        <authorList>
            <consortium name="EnsemblMetazoa"/>
        </authorList>
    </citation>
    <scope>IDENTIFICATION</scope>
    <source>
        <strain evidence="2">Jacobina</strain>
    </source>
</reference>
<dbReference type="EMBL" id="AJWK01031755">
    <property type="status" value="NOT_ANNOTATED_CDS"/>
    <property type="molecule type" value="Genomic_DNA"/>
</dbReference>
<dbReference type="EMBL" id="AJWK01031754">
    <property type="status" value="NOT_ANNOTATED_CDS"/>
    <property type="molecule type" value="Genomic_DNA"/>
</dbReference>
<evidence type="ECO:0008006" key="4">
    <source>
        <dbReference type="Google" id="ProtNLM"/>
    </source>
</evidence>
<evidence type="ECO:0000313" key="3">
    <source>
        <dbReference type="Proteomes" id="UP000092461"/>
    </source>
</evidence>
<dbReference type="EMBL" id="AJWK01031751">
    <property type="status" value="NOT_ANNOTATED_CDS"/>
    <property type="molecule type" value="Genomic_DNA"/>
</dbReference>
<feature type="region of interest" description="Disordered" evidence="1">
    <location>
        <begin position="173"/>
        <end position="194"/>
    </location>
</feature>
<dbReference type="EMBL" id="AJWK01031753">
    <property type="status" value="NOT_ANNOTATED_CDS"/>
    <property type="molecule type" value="Genomic_DNA"/>
</dbReference>
<dbReference type="VEuPathDB" id="VectorBase:LLOJ009232"/>
<dbReference type="EMBL" id="AJWK01031752">
    <property type="status" value="NOT_ANNOTATED_CDS"/>
    <property type="molecule type" value="Genomic_DNA"/>
</dbReference>
<dbReference type="EMBL" id="AJWK01031757">
    <property type="status" value="NOT_ANNOTATED_CDS"/>
    <property type="molecule type" value="Genomic_DNA"/>
</dbReference>
<dbReference type="Proteomes" id="UP000092461">
    <property type="component" value="Unassembled WGS sequence"/>
</dbReference>
<evidence type="ECO:0000313" key="2">
    <source>
        <dbReference type="EnsemblMetazoa" id="LLOJ009232-PA"/>
    </source>
</evidence>
<organism evidence="2 3">
    <name type="scientific">Lutzomyia longipalpis</name>
    <name type="common">Sand fly</name>
    <dbReference type="NCBI Taxonomy" id="7200"/>
    <lineage>
        <taxon>Eukaryota</taxon>
        <taxon>Metazoa</taxon>
        <taxon>Ecdysozoa</taxon>
        <taxon>Arthropoda</taxon>
        <taxon>Hexapoda</taxon>
        <taxon>Insecta</taxon>
        <taxon>Pterygota</taxon>
        <taxon>Neoptera</taxon>
        <taxon>Endopterygota</taxon>
        <taxon>Diptera</taxon>
        <taxon>Nematocera</taxon>
        <taxon>Psychodoidea</taxon>
        <taxon>Psychodidae</taxon>
        <taxon>Lutzomyia</taxon>
        <taxon>Lutzomyia</taxon>
    </lineage>
</organism>
<accession>A0A1B0CW48</accession>
<evidence type="ECO:0000256" key="1">
    <source>
        <dbReference type="SAM" id="MobiDB-lite"/>
    </source>
</evidence>
<sequence length="194" mass="21793">MKWSECEERTGQFFSKLKDPVPPDRRSNVVYRISCGACEGVYVGTTGRMLTTRVREHFRDCRTPIQREKAAASALCEHSHDTGHVFRFDEAEILDTHQHYGKRLMLEALHIKCNIDVAITTSAAKKLWEKGGPGDMKMPSATSGPLAPLQLHGGPEHQVWRDSTWSTQGEILTPRRTFQQAQETNSTGSTGILR</sequence>
<dbReference type="EnsemblMetazoa" id="LLOJ009232-RA">
    <property type="protein sequence ID" value="LLOJ009232-PA"/>
    <property type="gene ID" value="LLOJ009232"/>
</dbReference>
<proteinExistence type="predicted"/>
<dbReference type="AlphaFoldDB" id="A0A1B0CW48"/>
<name>A0A1B0CW48_LUTLO</name>
<dbReference type="EMBL" id="AJWK01031756">
    <property type="status" value="NOT_ANNOTATED_CDS"/>
    <property type="molecule type" value="Genomic_DNA"/>
</dbReference>
<dbReference type="VEuPathDB" id="VectorBase:LLONM1_002238"/>
<feature type="region of interest" description="Disordered" evidence="1">
    <location>
        <begin position="131"/>
        <end position="157"/>
    </location>
</feature>
<keyword evidence="3" id="KW-1185">Reference proteome</keyword>
<protein>
    <recommendedName>
        <fullName evidence="4">GIY-YIG domain-containing protein</fullName>
    </recommendedName>
</protein>